<feature type="transmembrane region" description="Helical" evidence="10">
    <location>
        <begin position="195"/>
        <end position="219"/>
    </location>
</feature>
<dbReference type="PANTHER" id="PTHR43298">
    <property type="entry name" value="MULTIDRUG RESISTANCE PROTEIN NORM-RELATED"/>
    <property type="match status" value="1"/>
</dbReference>
<dbReference type="CDD" id="cd13131">
    <property type="entry name" value="MATE_NorM_like"/>
    <property type="match status" value="1"/>
</dbReference>
<evidence type="ECO:0000313" key="11">
    <source>
        <dbReference type="EMBL" id="NYS24531.1"/>
    </source>
</evidence>
<dbReference type="RefSeq" id="WP_179905237.1">
    <property type="nucleotide sequence ID" value="NZ_JACBXS010000009.1"/>
</dbReference>
<dbReference type="NCBIfam" id="TIGR00797">
    <property type="entry name" value="matE"/>
    <property type="match status" value="1"/>
</dbReference>
<keyword evidence="8 10" id="KW-0472">Membrane</keyword>
<comment type="subcellular location">
    <subcellularLocation>
        <location evidence="1">Cell inner membrane</location>
        <topology evidence="1">Multi-pass membrane protein</topology>
    </subcellularLocation>
</comment>
<feature type="transmembrane region" description="Helical" evidence="10">
    <location>
        <begin position="395"/>
        <end position="417"/>
    </location>
</feature>
<dbReference type="InterPro" id="IPR002528">
    <property type="entry name" value="MATE_fam"/>
</dbReference>
<evidence type="ECO:0000256" key="3">
    <source>
        <dbReference type="ARBA" id="ARBA00022449"/>
    </source>
</evidence>
<evidence type="ECO:0000256" key="10">
    <source>
        <dbReference type="SAM" id="Phobius"/>
    </source>
</evidence>
<proteinExistence type="predicted"/>
<dbReference type="EMBL" id="JACBXS010000009">
    <property type="protein sequence ID" value="NYS24531.1"/>
    <property type="molecule type" value="Genomic_DNA"/>
</dbReference>
<sequence length="456" mass="48588">MRLFRNHIADARLVLVLGLPLAGSHLAQFALQITDTVMLGWYGVTDLAAGVLGATVFFTLFILGTGIANAVMPMVATAAASDDDTEVRRATRMGLWLSIGFGAAVMPPLWWSEAILLALAQPADVAALTQDYLRILAFAMVPALVVMVLKCYLAALERTQVVLWVTVAAVFVNVFVNWVFIFGNLGAPELGVRGAAIATIIVQVLSALALMVYCAWLPALRRYTLWARFWRPDWVAMGQVWRLGWPIGIALVAEAGLFAATAVMMGWFGTRELAAHGIALEITAAFFMIHLGLSNAATVVVGRARGRGDQAALRRGAQAAVAVSLVFATLTMGIYLLFGELLVGLFLAPDDPERAVIIPIGVSLLVVAALFQLADAAQVMAMGLLRGVKDTKVPMFIAAGSYWLVGISASYVLGVVLGFGGQGIWFGLVIGLTLAAVLLMVRFWRGAGRAETTAAV</sequence>
<dbReference type="AlphaFoldDB" id="A0A7Z0KYJ1"/>
<feature type="transmembrane region" description="Helical" evidence="10">
    <location>
        <begin position="322"/>
        <end position="348"/>
    </location>
</feature>
<dbReference type="InterPro" id="IPR048279">
    <property type="entry name" value="MdtK-like"/>
</dbReference>
<evidence type="ECO:0000256" key="9">
    <source>
        <dbReference type="ARBA" id="ARBA00031636"/>
    </source>
</evidence>
<evidence type="ECO:0000256" key="5">
    <source>
        <dbReference type="ARBA" id="ARBA00022692"/>
    </source>
</evidence>
<keyword evidence="7" id="KW-0406">Ion transport</keyword>
<comment type="caution">
    <text evidence="11">The sequence shown here is derived from an EMBL/GenBank/DDBJ whole genome shotgun (WGS) entry which is preliminary data.</text>
</comment>
<feature type="transmembrane region" description="Helical" evidence="10">
    <location>
        <begin position="354"/>
        <end position="374"/>
    </location>
</feature>
<feature type="transmembrane region" description="Helical" evidence="10">
    <location>
        <begin position="240"/>
        <end position="268"/>
    </location>
</feature>
<dbReference type="GO" id="GO:0015297">
    <property type="term" value="F:antiporter activity"/>
    <property type="evidence" value="ECO:0007669"/>
    <property type="project" value="UniProtKB-KW"/>
</dbReference>
<feature type="transmembrane region" description="Helical" evidence="10">
    <location>
        <begin position="132"/>
        <end position="149"/>
    </location>
</feature>
<reference evidence="11 12" key="1">
    <citation type="journal article" date="2000" name="Arch. Microbiol.">
        <title>Rhodobaca bogoriensis gen. nov. and sp. nov., an alkaliphilic purple nonsulfur bacterium from African Rift Valley soda lakes.</title>
        <authorList>
            <person name="Milford A.D."/>
            <person name="Achenbach L.A."/>
            <person name="Jung D.O."/>
            <person name="Madigan M.T."/>
        </authorList>
    </citation>
    <scope>NUCLEOTIDE SEQUENCE [LARGE SCALE GENOMIC DNA]</scope>
    <source>
        <strain evidence="11 12">2376</strain>
    </source>
</reference>
<evidence type="ECO:0000313" key="12">
    <source>
        <dbReference type="Proteomes" id="UP000529417"/>
    </source>
</evidence>
<organism evidence="11 12">
    <name type="scientific">Rhabdonatronobacter sediminivivens</name>
    <dbReference type="NCBI Taxonomy" id="2743469"/>
    <lineage>
        <taxon>Bacteria</taxon>
        <taxon>Pseudomonadati</taxon>
        <taxon>Pseudomonadota</taxon>
        <taxon>Alphaproteobacteria</taxon>
        <taxon>Rhodobacterales</taxon>
        <taxon>Paracoccaceae</taxon>
        <taxon>Rhabdonatronobacter</taxon>
    </lineage>
</organism>
<keyword evidence="6 10" id="KW-1133">Transmembrane helix</keyword>
<dbReference type="GO" id="GO:0006811">
    <property type="term" value="P:monoatomic ion transport"/>
    <property type="evidence" value="ECO:0007669"/>
    <property type="project" value="UniProtKB-KW"/>
</dbReference>
<evidence type="ECO:0000256" key="4">
    <source>
        <dbReference type="ARBA" id="ARBA00022475"/>
    </source>
</evidence>
<name>A0A7Z0KYJ1_9RHOB</name>
<dbReference type="PIRSF" id="PIRSF006603">
    <property type="entry name" value="DinF"/>
    <property type="match status" value="1"/>
</dbReference>
<dbReference type="Proteomes" id="UP000529417">
    <property type="component" value="Unassembled WGS sequence"/>
</dbReference>
<dbReference type="GO" id="GO:0042910">
    <property type="term" value="F:xenobiotic transmembrane transporter activity"/>
    <property type="evidence" value="ECO:0007669"/>
    <property type="project" value="InterPro"/>
</dbReference>
<keyword evidence="2" id="KW-0813">Transport</keyword>
<evidence type="ECO:0000256" key="8">
    <source>
        <dbReference type="ARBA" id="ARBA00023136"/>
    </source>
</evidence>
<keyword evidence="5 10" id="KW-0812">Transmembrane</keyword>
<feature type="transmembrane region" description="Helical" evidence="10">
    <location>
        <begin position="48"/>
        <end position="72"/>
    </location>
</feature>
<evidence type="ECO:0000256" key="1">
    <source>
        <dbReference type="ARBA" id="ARBA00004429"/>
    </source>
</evidence>
<dbReference type="InterPro" id="IPR050222">
    <property type="entry name" value="MATE_MdtK"/>
</dbReference>
<feature type="transmembrane region" description="Helical" evidence="10">
    <location>
        <begin position="274"/>
        <end position="301"/>
    </location>
</feature>
<dbReference type="Pfam" id="PF01554">
    <property type="entry name" value="MatE"/>
    <property type="match status" value="2"/>
</dbReference>
<gene>
    <name evidence="11" type="ORF">HUK65_05955</name>
</gene>
<evidence type="ECO:0000256" key="6">
    <source>
        <dbReference type="ARBA" id="ARBA00022989"/>
    </source>
</evidence>
<protein>
    <recommendedName>
        <fullName evidence="9">Multidrug-efflux transporter</fullName>
    </recommendedName>
</protein>
<keyword evidence="3" id="KW-0050">Antiport</keyword>
<keyword evidence="4" id="KW-1003">Cell membrane</keyword>
<dbReference type="PANTHER" id="PTHR43298:SF2">
    <property type="entry name" value="FMN_FAD EXPORTER YEEO-RELATED"/>
    <property type="match status" value="1"/>
</dbReference>
<accession>A0A7Z0KYJ1</accession>
<dbReference type="GO" id="GO:0005886">
    <property type="term" value="C:plasma membrane"/>
    <property type="evidence" value="ECO:0007669"/>
    <property type="project" value="UniProtKB-SubCell"/>
</dbReference>
<evidence type="ECO:0000256" key="2">
    <source>
        <dbReference type="ARBA" id="ARBA00022448"/>
    </source>
</evidence>
<evidence type="ECO:0000256" key="7">
    <source>
        <dbReference type="ARBA" id="ARBA00023065"/>
    </source>
</evidence>
<keyword evidence="12" id="KW-1185">Reference proteome</keyword>
<feature type="transmembrane region" description="Helical" evidence="10">
    <location>
        <begin position="161"/>
        <end position="183"/>
    </location>
</feature>
<feature type="transmembrane region" description="Helical" evidence="10">
    <location>
        <begin position="93"/>
        <end position="112"/>
    </location>
</feature>
<feature type="transmembrane region" description="Helical" evidence="10">
    <location>
        <begin position="423"/>
        <end position="441"/>
    </location>
</feature>